<dbReference type="CDD" id="cd00130">
    <property type="entry name" value="PAS"/>
    <property type="match status" value="1"/>
</dbReference>
<evidence type="ECO:0000256" key="6">
    <source>
        <dbReference type="ARBA" id="ARBA00022679"/>
    </source>
</evidence>
<dbReference type="SMART" id="SM00387">
    <property type="entry name" value="HATPase_c"/>
    <property type="match status" value="1"/>
</dbReference>
<proteinExistence type="predicted"/>
<feature type="domain" description="PAS" evidence="17">
    <location>
        <begin position="310"/>
        <end position="380"/>
    </location>
</feature>
<organism evidence="18 19">
    <name type="scientific">Actinoplanes palleronii</name>
    <dbReference type="NCBI Taxonomy" id="113570"/>
    <lineage>
        <taxon>Bacteria</taxon>
        <taxon>Bacillati</taxon>
        <taxon>Actinomycetota</taxon>
        <taxon>Actinomycetes</taxon>
        <taxon>Micromonosporales</taxon>
        <taxon>Micromonosporaceae</taxon>
        <taxon>Actinoplanes</taxon>
    </lineage>
</organism>
<keyword evidence="5" id="KW-0597">Phosphoprotein</keyword>
<dbReference type="InterPro" id="IPR000014">
    <property type="entry name" value="PAS"/>
</dbReference>
<dbReference type="InterPro" id="IPR004358">
    <property type="entry name" value="Sig_transdc_His_kin-like_C"/>
</dbReference>
<dbReference type="InterPro" id="IPR003594">
    <property type="entry name" value="HATPase_dom"/>
</dbReference>
<dbReference type="InterPro" id="IPR036890">
    <property type="entry name" value="HATPase_C_sf"/>
</dbReference>
<dbReference type="PANTHER" id="PTHR42878">
    <property type="entry name" value="TWO-COMPONENT HISTIDINE KINASE"/>
    <property type="match status" value="1"/>
</dbReference>
<dbReference type="Pfam" id="PF08448">
    <property type="entry name" value="PAS_4"/>
    <property type="match status" value="1"/>
</dbReference>
<evidence type="ECO:0000256" key="7">
    <source>
        <dbReference type="ARBA" id="ARBA00022692"/>
    </source>
</evidence>
<keyword evidence="12" id="KW-0902">Two-component regulatory system</keyword>
<evidence type="ECO:0000256" key="1">
    <source>
        <dbReference type="ARBA" id="ARBA00000085"/>
    </source>
</evidence>
<dbReference type="InterPro" id="IPR003661">
    <property type="entry name" value="HisK_dim/P_dom"/>
</dbReference>
<evidence type="ECO:0000256" key="15">
    <source>
        <dbReference type="SAM" id="MobiDB-lite"/>
    </source>
</evidence>
<evidence type="ECO:0000256" key="10">
    <source>
        <dbReference type="ARBA" id="ARBA00022840"/>
    </source>
</evidence>
<dbReference type="EMBL" id="BOMS01000100">
    <property type="protein sequence ID" value="GIE70186.1"/>
    <property type="molecule type" value="Genomic_DNA"/>
</dbReference>
<sequence>MRAGGRPRRWWQFLVVPLSIWLMLTAGGTAALLWAQTQSRAGMVQRFDLRMHLVGDFVTSYVAEVLERERLQATALLADPVVSNRDFLRSVSGFGYPAAVLLDAQGRLLRAVPANSALIGQDLTIGYPHLRTAVRDGQPAVSPVVPSAVRREPVVAFAVPFTTPSGRRVFSGAIAVTRSPLSAYLATAWTLADIRVQLTDDAGMIAADNRAMDRTAPALNSANPDLAEALAAHDQGRYSSGGRWWRYVSMRISGAPWRLSAAVPEDALFASVHGNETAGRVAVGTAAAVGLLVVVAAGRARRHRNELQTSEQRFRKVFDNSRIGMLITDPGGRFLRVNPALGQMLGVPPDELVGRPFAELTHPDDLDACVAAVQSCVTGRRDGFEVHKRYRHGAGHYIEAIVTSALLRDPNGQPQFFTTQVLDMTERNALERTRVQQQAELAQRAEQLQEANAQMADFLTMLTHDVRQPLTGIVARGELLIDEWHELGDDDRQRYVRQMTATGHRADQLVEEILTLAQLDAGAIVARPVVLDLSQVVPEAVAAQGLAPGQAIAVLAPDQSIALADPAHLHLILGNLIGNAVKYGAPPVTIRIMGHPGHVDIHVTDNGEGVPAAFVPHLFDRFARADSGVAITKPGTGLGLYLVRQLAEAGGISVAYRPHQPHGSTFVLTVPRPPRRPGTTTLSGTDPRKRGVGITTKRGS</sequence>
<keyword evidence="19" id="KW-1185">Reference proteome</keyword>
<evidence type="ECO:0000256" key="8">
    <source>
        <dbReference type="ARBA" id="ARBA00022741"/>
    </source>
</evidence>
<keyword evidence="6" id="KW-0808">Transferase</keyword>
<dbReference type="PROSITE" id="PS50109">
    <property type="entry name" value="HIS_KIN"/>
    <property type="match status" value="1"/>
</dbReference>
<evidence type="ECO:0000313" key="18">
    <source>
        <dbReference type="EMBL" id="GIE70186.1"/>
    </source>
</evidence>
<evidence type="ECO:0000259" key="16">
    <source>
        <dbReference type="PROSITE" id="PS50109"/>
    </source>
</evidence>
<dbReference type="EC" id="2.7.13.3" evidence="4"/>
<feature type="domain" description="Histidine kinase" evidence="16">
    <location>
        <begin position="461"/>
        <end position="674"/>
    </location>
</feature>
<comment type="subcellular location">
    <subcellularLocation>
        <location evidence="3">Cell membrane</location>
    </subcellularLocation>
    <subcellularLocation>
        <location evidence="2">Membrane</location>
        <topology evidence="2">Multi-pass membrane protein</topology>
    </subcellularLocation>
</comment>
<feature type="region of interest" description="Disordered" evidence="15">
    <location>
        <begin position="672"/>
        <end position="700"/>
    </location>
</feature>
<dbReference type="Gene3D" id="1.10.287.130">
    <property type="match status" value="1"/>
</dbReference>
<dbReference type="SUPFAM" id="SSF55874">
    <property type="entry name" value="ATPase domain of HSP90 chaperone/DNA topoisomerase II/histidine kinase"/>
    <property type="match status" value="1"/>
</dbReference>
<accession>A0ABQ4BHM2</accession>
<dbReference type="Gene3D" id="3.30.565.10">
    <property type="entry name" value="Histidine kinase-like ATPase, C-terminal domain"/>
    <property type="match status" value="1"/>
</dbReference>
<dbReference type="PROSITE" id="PS50112">
    <property type="entry name" value="PAS"/>
    <property type="match status" value="1"/>
</dbReference>
<dbReference type="PANTHER" id="PTHR42878:SF7">
    <property type="entry name" value="SENSOR HISTIDINE KINASE GLRK"/>
    <property type="match status" value="1"/>
</dbReference>
<evidence type="ECO:0000256" key="11">
    <source>
        <dbReference type="ARBA" id="ARBA00022989"/>
    </source>
</evidence>
<keyword evidence="8" id="KW-0547">Nucleotide-binding</keyword>
<evidence type="ECO:0000259" key="17">
    <source>
        <dbReference type="PROSITE" id="PS50112"/>
    </source>
</evidence>
<dbReference type="SUPFAM" id="SSF47384">
    <property type="entry name" value="Homodimeric domain of signal transducing histidine kinase"/>
    <property type="match status" value="1"/>
</dbReference>
<keyword evidence="11" id="KW-1133">Transmembrane helix</keyword>
<evidence type="ECO:0000256" key="3">
    <source>
        <dbReference type="ARBA" id="ARBA00004236"/>
    </source>
</evidence>
<dbReference type="Pfam" id="PF00512">
    <property type="entry name" value="HisKA"/>
    <property type="match status" value="1"/>
</dbReference>
<dbReference type="Proteomes" id="UP000624709">
    <property type="component" value="Unassembled WGS sequence"/>
</dbReference>
<dbReference type="InterPro" id="IPR050351">
    <property type="entry name" value="BphY/WalK/GraS-like"/>
</dbReference>
<evidence type="ECO:0000256" key="12">
    <source>
        <dbReference type="ARBA" id="ARBA00023012"/>
    </source>
</evidence>
<reference evidence="18 19" key="1">
    <citation type="submission" date="2021-01" db="EMBL/GenBank/DDBJ databases">
        <title>Whole genome shotgun sequence of Actinoplanes palleronii NBRC 14916.</title>
        <authorList>
            <person name="Komaki H."/>
            <person name="Tamura T."/>
        </authorList>
    </citation>
    <scope>NUCLEOTIDE SEQUENCE [LARGE SCALE GENOMIC DNA]</scope>
    <source>
        <strain evidence="18 19">NBRC 14916</strain>
    </source>
</reference>
<keyword evidence="9" id="KW-0418">Kinase</keyword>
<name>A0ABQ4BHM2_9ACTN</name>
<dbReference type="NCBIfam" id="TIGR00229">
    <property type="entry name" value="sensory_box"/>
    <property type="match status" value="1"/>
</dbReference>
<evidence type="ECO:0000313" key="19">
    <source>
        <dbReference type="Proteomes" id="UP000624709"/>
    </source>
</evidence>
<comment type="catalytic activity">
    <reaction evidence="1">
        <text>ATP + protein L-histidine = ADP + protein N-phospho-L-histidine.</text>
        <dbReference type="EC" id="2.7.13.3"/>
    </reaction>
</comment>
<dbReference type="InterPro" id="IPR035965">
    <property type="entry name" value="PAS-like_dom_sf"/>
</dbReference>
<evidence type="ECO:0000256" key="13">
    <source>
        <dbReference type="ARBA" id="ARBA00023136"/>
    </source>
</evidence>
<evidence type="ECO:0000256" key="14">
    <source>
        <dbReference type="ARBA" id="ARBA00039401"/>
    </source>
</evidence>
<dbReference type="InterPro" id="IPR036097">
    <property type="entry name" value="HisK_dim/P_sf"/>
</dbReference>
<dbReference type="SMART" id="SM00388">
    <property type="entry name" value="HisKA"/>
    <property type="match status" value="1"/>
</dbReference>
<keyword evidence="10" id="KW-0067">ATP-binding</keyword>
<evidence type="ECO:0000256" key="4">
    <source>
        <dbReference type="ARBA" id="ARBA00012438"/>
    </source>
</evidence>
<comment type="caution">
    <text evidence="18">The sequence shown here is derived from an EMBL/GenBank/DDBJ whole genome shotgun (WGS) entry which is preliminary data.</text>
</comment>
<dbReference type="CDD" id="cd18773">
    <property type="entry name" value="PDC1_HK_sensor"/>
    <property type="match status" value="1"/>
</dbReference>
<dbReference type="CDD" id="cd00082">
    <property type="entry name" value="HisKA"/>
    <property type="match status" value="1"/>
</dbReference>
<dbReference type="SUPFAM" id="SSF55785">
    <property type="entry name" value="PYP-like sensor domain (PAS domain)"/>
    <property type="match status" value="1"/>
</dbReference>
<dbReference type="InterPro" id="IPR005467">
    <property type="entry name" value="His_kinase_dom"/>
</dbReference>
<gene>
    <name evidence="18" type="ORF">Apa02nite_062940</name>
</gene>
<evidence type="ECO:0000256" key="2">
    <source>
        <dbReference type="ARBA" id="ARBA00004141"/>
    </source>
</evidence>
<keyword evidence="7" id="KW-0812">Transmembrane</keyword>
<dbReference type="SMART" id="SM00091">
    <property type="entry name" value="PAS"/>
    <property type="match status" value="1"/>
</dbReference>
<dbReference type="Pfam" id="PF02518">
    <property type="entry name" value="HATPase_c"/>
    <property type="match status" value="1"/>
</dbReference>
<dbReference type="RefSeq" id="WP_203828246.1">
    <property type="nucleotide sequence ID" value="NZ_BAAATY010000084.1"/>
</dbReference>
<evidence type="ECO:0000256" key="9">
    <source>
        <dbReference type="ARBA" id="ARBA00022777"/>
    </source>
</evidence>
<dbReference type="InterPro" id="IPR013656">
    <property type="entry name" value="PAS_4"/>
</dbReference>
<protein>
    <recommendedName>
        <fullName evidence="14">Sensor-like histidine kinase SenX3</fullName>
        <ecNumber evidence="4">2.7.13.3</ecNumber>
    </recommendedName>
</protein>
<dbReference type="Gene3D" id="3.30.450.20">
    <property type="entry name" value="PAS domain"/>
    <property type="match status" value="1"/>
</dbReference>
<keyword evidence="13" id="KW-0472">Membrane</keyword>
<evidence type="ECO:0000256" key="5">
    <source>
        <dbReference type="ARBA" id="ARBA00022553"/>
    </source>
</evidence>
<dbReference type="PRINTS" id="PR00344">
    <property type="entry name" value="BCTRLSENSOR"/>
</dbReference>